<dbReference type="PANTHER" id="PTHR22916">
    <property type="entry name" value="GLYCOSYLTRANSFERASE"/>
    <property type="match status" value="1"/>
</dbReference>
<gene>
    <name evidence="2" type="ORF">HC176_04240</name>
</gene>
<organism evidence="2 3">
    <name type="scientific">Tamlana crocina</name>
    <dbReference type="NCBI Taxonomy" id="393006"/>
    <lineage>
        <taxon>Bacteria</taxon>
        <taxon>Pseudomonadati</taxon>
        <taxon>Bacteroidota</taxon>
        <taxon>Flavobacteriia</taxon>
        <taxon>Flavobacteriales</taxon>
        <taxon>Flavobacteriaceae</taxon>
        <taxon>Tamlana</taxon>
    </lineage>
</organism>
<accession>A0ABX1DAM2</accession>
<dbReference type="InterPro" id="IPR029044">
    <property type="entry name" value="Nucleotide-diphossugar_trans"/>
</dbReference>
<dbReference type="EMBL" id="JAAVJS010000004">
    <property type="protein sequence ID" value="NJX14689.1"/>
    <property type="molecule type" value="Genomic_DNA"/>
</dbReference>
<dbReference type="Pfam" id="PF00535">
    <property type="entry name" value="Glycos_transf_2"/>
    <property type="match status" value="1"/>
</dbReference>
<dbReference type="Proteomes" id="UP000760545">
    <property type="component" value="Unassembled WGS sequence"/>
</dbReference>
<dbReference type="SUPFAM" id="SSF53448">
    <property type="entry name" value="Nucleotide-diphospho-sugar transferases"/>
    <property type="match status" value="1"/>
</dbReference>
<dbReference type="PANTHER" id="PTHR22916:SF3">
    <property type="entry name" value="UDP-GLCNAC:BETAGAL BETA-1,3-N-ACETYLGLUCOSAMINYLTRANSFERASE-LIKE PROTEIN 1"/>
    <property type="match status" value="1"/>
</dbReference>
<name>A0ABX1DAM2_9FLAO</name>
<dbReference type="Gene3D" id="3.90.550.10">
    <property type="entry name" value="Spore Coat Polysaccharide Biosynthesis Protein SpsA, Chain A"/>
    <property type="match status" value="1"/>
</dbReference>
<evidence type="ECO:0000313" key="3">
    <source>
        <dbReference type="Proteomes" id="UP000760545"/>
    </source>
</evidence>
<evidence type="ECO:0000313" key="2">
    <source>
        <dbReference type="EMBL" id="NJX14689.1"/>
    </source>
</evidence>
<proteinExistence type="predicted"/>
<sequence length="316" mass="36683">MDSQPLLSVHVLTYNSEKYIEGTIHSILMQKTSFRFEVVIGDDNSSDNTPSILTQFSKAHPNLIQYKRNESQLGILKNFKTTLDRCKGKYVFDIAGDDLFKHPYSLQKMVDIFEKDSSLGFVDSGYDIYFEKTKKTKGFANKTLINSPKEAYKNLLLLGQITPAGTCYKRQALYDFVDFDTYIKNEIAFEDYPILVDLAMNTDFCRINESLHIYRTHGESSTHIKNFKQQVLFKDQLLELATHFSEKYNLPPHVLKGHKKGYNEGMLYLAGKFGQVSLGRQMFFKLKKPFNARYLGYYLCSQFKLFRTVANRFRKI</sequence>
<protein>
    <submittedName>
        <fullName evidence="2">Glycosyltransferase family 2 protein</fullName>
    </submittedName>
</protein>
<comment type="caution">
    <text evidence="2">The sequence shown here is derived from an EMBL/GenBank/DDBJ whole genome shotgun (WGS) entry which is preliminary data.</text>
</comment>
<dbReference type="RefSeq" id="WP_167916934.1">
    <property type="nucleotide sequence ID" value="NZ_JAAVJS010000004.1"/>
</dbReference>
<keyword evidence="3" id="KW-1185">Reference proteome</keyword>
<dbReference type="InterPro" id="IPR001173">
    <property type="entry name" value="Glyco_trans_2-like"/>
</dbReference>
<dbReference type="CDD" id="cd00761">
    <property type="entry name" value="Glyco_tranf_GTA_type"/>
    <property type="match status" value="1"/>
</dbReference>
<feature type="domain" description="Glycosyltransferase 2-like" evidence="1">
    <location>
        <begin position="8"/>
        <end position="141"/>
    </location>
</feature>
<evidence type="ECO:0000259" key="1">
    <source>
        <dbReference type="Pfam" id="PF00535"/>
    </source>
</evidence>
<reference evidence="2 3" key="1">
    <citation type="submission" date="2020-03" db="EMBL/GenBank/DDBJ databases">
        <title>Tamlana sp. nov, isolated from XXX.</title>
        <authorList>
            <person name="Cao W.R."/>
        </authorList>
    </citation>
    <scope>NUCLEOTIDE SEQUENCE [LARGE SCALE GENOMIC DNA]</scope>
    <source>
        <strain evidence="2 3">HST1-43</strain>
    </source>
</reference>